<sequence length="114" mass="12645">MGEVSVSETEKENDEFGFKFEGNGNNKRLSSASFVSGETVNWGSFLPTMALRVLSVEADDSTRQIVAALLKKCNYSGVDIRSTKVCELGLLNYKAKHVFFYADMIITGPQCSRY</sequence>
<evidence type="ECO:0000313" key="2">
    <source>
        <dbReference type="EMBL" id="GMI80159.1"/>
    </source>
</evidence>
<dbReference type="EMBL" id="BSYR01000017">
    <property type="protein sequence ID" value="GMI80159.1"/>
    <property type="molecule type" value="Genomic_DNA"/>
</dbReference>
<proteinExistence type="predicted"/>
<dbReference type="Proteomes" id="UP001165190">
    <property type="component" value="Unassembled WGS sequence"/>
</dbReference>
<keyword evidence="3" id="KW-1185">Reference proteome</keyword>
<protein>
    <submittedName>
        <fullName evidence="2">Uncharacterized protein</fullName>
    </submittedName>
</protein>
<name>A0A9W7HLS3_HIBTR</name>
<organism evidence="2 3">
    <name type="scientific">Hibiscus trionum</name>
    <name type="common">Flower of an hour</name>
    <dbReference type="NCBI Taxonomy" id="183268"/>
    <lineage>
        <taxon>Eukaryota</taxon>
        <taxon>Viridiplantae</taxon>
        <taxon>Streptophyta</taxon>
        <taxon>Embryophyta</taxon>
        <taxon>Tracheophyta</taxon>
        <taxon>Spermatophyta</taxon>
        <taxon>Magnoliopsida</taxon>
        <taxon>eudicotyledons</taxon>
        <taxon>Gunneridae</taxon>
        <taxon>Pentapetalae</taxon>
        <taxon>rosids</taxon>
        <taxon>malvids</taxon>
        <taxon>Malvales</taxon>
        <taxon>Malvaceae</taxon>
        <taxon>Malvoideae</taxon>
        <taxon>Hibiscus</taxon>
    </lineage>
</organism>
<feature type="region of interest" description="Disordered" evidence="1">
    <location>
        <begin position="1"/>
        <end position="26"/>
    </location>
</feature>
<dbReference type="OrthoDB" id="60033at2759"/>
<reference evidence="2" key="1">
    <citation type="submission" date="2023-05" db="EMBL/GenBank/DDBJ databases">
        <title>Genome and transcriptome analyses reveal genes involved in the formation of fine ridges on petal epidermal cells in Hibiscus trionum.</title>
        <authorList>
            <person name="Koshimizu S."/>
            <person name="Masuda S."/>
            <person name="Ishii T."/>
            <person name="Shirasu K."/>
            <person name="Hoshino A."/>
            <person name="Arita M."/>
        </authorList>
    </citation>
    <scope>NUCLEOTIDE SEQUENCE</scope>
    <source>
        <strain evidence="2">Hamamatsu line</strain>
    </source>
</reference>
<dbReference type="AlphaFoldDB" id="A0A9W7HLS3"/>
<accession>A0A9W7HLS3</accession>
<evidence type="ECO:0000256" key="1">
    <source>
        <dbReference type="SAM" id="MobiDB-lite"/>
    </source>
</evidence>
<evidence type="ECO:0000313" key="3">
    <source>
        <dbReference type="Proteomes" id="UP001165190"/>
    </source>
</evidence>
<gene>
    <name evidence="2" type="ORF">HRI_001685300</name>
</gene>
<feature type="compositionally biased region" description="Basic and acidic residues" evidence="1">
    <location>
        <begin position="8"/>
        <end position="18"/>
    </location>
</feature>
<comment type="caution">
    <text evidence="2">The sequence shown here is derived from an EMBL/GenBank/DDBJ whole genome shotgun (WGS) entry which is preliminary data.</text>
</comment>